<proteinExistence type="predicted"/>
<name>A0A8B7ZZS3_ACAPL</name>
<evidence type="ECO:0000256" key="1">
    <source>
        <dbReference type="SAM" id="MobiDB-lite"/>
    </source>
</evidence>
<reference evidence="4" key="1">
    <citation type="submission" date="2025-08" db="UniProtKB">
        <authorList>
            <consortium name="RefSeq"/>
        </authorList>
    </citation>
    <scope>IDENTIFICATION</scope>
</reference>
<dbReference type="RefSeq" id="XP_022110235.1">
    <property type="nucleotide sequence ID" value="XM_022254543.1"/>
</dbReference>
<evidence type="ECO:0000256" key="2">
    <source>
        <dbReference type="SAM" id="Phobius"/>
    </source>
</evidence>
<evidence type="ECO:0000313" key="3">
    <source>
        <dbReference type="Proteomes" id="UP000694845"/>
    </source>
</evidence>
<organism evidence="3 4">
    <name type="scientific">Acanthaster planci</name>
    <name type="common">Crown-of-thorns starfish</name>
    <dbReference type="NCBI Taxonomy" id="133434"/>
    <lineage>
        <taxon>Eukaryota</taxon>
        <taxon>Metazoa</taxon>
        <taxon>Echinodermata</taxon>
        <taxon>Eleutherozoa</taxon>
        <taxon>Asterozoa</taxon>
        <taxon>Asteroidea</taxon>
        <taxon>Valvatacea</taxon>
        <taxon>Valvatida</taxon>
        <taxon>Acanthasteridae</taxon>
        <taxon>Acanthaster</taxon>
    </lineage>
</organism>
<feature type="transmembrane region" description="Helical" evidence="2">
    <location>
        <begin position="93"/>
        <end position="115"/>
    </location>
</feature>
<evidence type="ECO:0000313" key="4">
    <source>
        <dbReference type="RefSeq" id="XP_022110235.1"/>
    </source>
</evidence>
<accession>A0A8B7ZZS3</accession>
<dbReference type="GeneID" id="110989863"/>
<sequence length="402" mass="43041">MASVSFTTGCVTGCLVAPPVAPSPCPPCEPPTQPICPACPECPTTDAPNTAGNVGGEWPSYIPDSVSSTQPQGGTSTVVGPFSRHEPEEKDNAWMISSIVLVIVNLIQPFFWWYIWRRIKLCQEVHPKREVKADFNGCVVNWDGCDVKMANGQKKNDSDDRAAQKGNGPSGRISNPEGGPSAKECTASNPTGASKDRAAPLQNSSDETPGNNSAPSHSSQKATPPPRQGCSLKGDWPSTQPLLDSSMREGNTLASGVPTDIHQPNELASSVPDRAGERSLQSKQLRIPELHEAPSAQDWRPSPSDFTSETVHDSRGTPPNETTPLQSNGDAELPSKAPYNHPAPSMSGQQAAPLPRWGYNVKGDSPSAQPLLASMAQQGNTLPTDVYQQKMQDLKWHLMLLT</sequence>
<feature type="compositionally biased region" description="Polar residues" evidence="1">
    <location>
        <begin position="201"/>
        <end position="222"/>
    </location>
</feature>
<keyword evidence="2" id="KW-0812">Transmembrane</keyword>
<keyword evidence="2" id="KW-0472">Membrane</keyword>
<gene>
    <name evidence="4" type="primary">LOC110989863</name>
</gene>
<feature type="compositionally biased region" description="Basic and acidic residues" evidence="1">
    <location>
        <begin position="154"/>
        <end position="163"/>
    </location>
</feature>
<dbReference type="AlphaFoldDB" id="A0A8B7ZZS3"/>
<keyword evidence="2" id="KW-1133">Transmembrane helix</keyword>
<feature type="region of interest" description="Disordered" evidence="1">
    <location>
        <begin position="151"/>
        <end position="368"/>
    </location>
</feature>
<protein>
    <submittedName>
        <fullName evidence="4">Uncharacterized protein LOC110989863</fullName>
    </submittedName>
</protein>
<dbReference type="Proteomes" id="UP000694845">
    <property type="component" value="Unplaced"/>
</dbReference>
<feature type="compositionally biased region" description="Polar residues" evidence="1">
    <location>
        <begin position="317"/>
        <end position="329"/>
    </location>
</feature>
<keyword evidence="3" id="KW-1185">Reference proteome</keyword>
<dbReference type="KEGG" id="aplc:110989863"/>
<feature type="compositionally biased region" description="Polar residues" evidence="1">
    <location>
        <begin position="237"/>
        <end position="254"/>
    </location>
</feature>